<dbReference type="RefSeq" id="WP_136347927.1">
    <property type="nucleotide sequence ID" value="NZ_SSOC01000003.1"/>
</dbReference>
<dbReference type="PANTHER" id="PTHR33308:SF9">
    <property type="entry name" value="PEPTIDOGLYCAN HYDROLASE FLGJ"/>
    <property type="match status" value="1"/>
</dbReference>
<dbReference type="OrthoDB" id="289937at2"/>
<dbReference type="EMBL" id="SSOC01000003">
    <property type="protein sequence ID" value="THF65721.1"/>
    <property type="molecule type" value="Genomic_DNA"/>
</dbReference>
<keyword evidence="8" id="KW-0326">Glycosidase</keyword>
<comment type="subcellular location">
    <subcellularLocation>
        <location evidence="2">Periplasm</location>
    </subcellularLocation>
</comment>
<reference evidence="13 14" key="1">
    <citation type="submission" date="2019-04" db="EMBL/GenBank/DDBJ databases">
        <title>Azoarcus nasutitermitis sp. nov. isolated from termite nest.</title>
        <authorList>
            <person name="Lin S.-Y."/>
            <person name="Hameed A."/>
            <person name="Hsu Y.-H."/>
            <person name="Young C.-C."/>
        </authorList>
    </citation>
    <scope>NUCLEOTIDE SEQUENCE [LARGE SCALE GENOMIC DNA]</scope>
    <source>
        <strain evidence="13 14">CC-YHH838</strain>
    </source>
</reference>
<sequence>MDAGFQINALDPRSLSELQRLARDNPDSPEALRGAAKQFEALLWQMALKAMREATPKNSMFDSEHSRTYQSLLDQQMALEMAHSRNNGMSEVLFRQLGGLNGKHAAAEAMDAPATGLPIGPAPGFAVNALNQAANAAAMLAQQNGLPVDGAGVALPARAASADSSDADPIGALISQLEAARRFRGSATPAATPATGAGRAVEAGAASSSSAQEDASAIDPRAAFVREVWPHAEAASRATGIPARFIVAHAALETGWGEKVLRHADGRSSYNLFNIKAGSSWNGDSLGRAVTEYSGSTPYVEQARFRSYESYAEAFSDYARLLSDNSRYARVLGQTDAHGFARGLQQAGYATDPRYAAKLAGVITGPTLNKALTT</sequence>
<comment type="similarity">
    <text evidence="3">In the N-terminal section; belongs to the FlgJ family.</text>
</comment>
<evidence type="ECO:0000256" key="5">
    <source>
        <dbReference type="ARBA" id="ARBA00013433"/>
    </source>
</evidence>
<proteinExistence type="inferred from homology"/>
<dbReference type="AlphaFoldDB" id="A0A4S4AZX1"/>
<dbReference type="SMART" id="SM00047">
    <property type="entry name" value="LYZ2"/>
    <property type="match status" value="1"/>
</dbReference>
<dbReference type="Gene3D" id="1.10.530.10">
    <property type="match status" value="1"/>
</dbReference>
<dbReference type="Pfam" id="PF10135">
    <property type="entry name" value="Rod-binding"/>
    <property type="match status" value="1"/>
</dbReference>
<dbReference type="InterPro" id="IPR051056">
    <property type="entry name" value="Glycosyl_Hydrolase_73"/>
</dbReference>
<comment type="similarity">
    <text evidence="4">In the C-terminal section; belongs to the glycosyl hydrolase 73 family.</text>
</comment>
<evidence type="ECO:0000256" key="6">
    <source>
        <dbReference type="ARBA" id="ARBA00022764"/>
    </source>
</evidence>
<keyword evidence="9" id="KW-0961">Cell wall biogenesis/degradation</keyword>
<keyword evidence="6" id="KW-0574">Periplasm</keyword>
<dbReference type="GO" id="GO:0004040">
    <property type="term" value="F:amidase activity"/>
    <property type="evidence" value="ECO:0007669"/>
    <property type="project" value="InterPro"/>
</dbReference>
<accession>A0A4S4AZX1</accession>
<feature type="compositionally biased region" description="Low complexity" evidence="11">
    <location>
        <begin position="185"/>
        <end position="214"/>
    </location>
</feature>
<dbReference type="GO" id="GO:0071973">
    <property type="term" value="P:bacterial-type flagellum-dependent cell motility"/>
    <property type="evidence" value="ECO:0007669"/>
    <property type="project" value="TreeGrafter"/>
</dbReference>
<comment type="function">
    <text evidence="1">Flagellum-specific muramidase which hydrolyzes the peptidoglycan layer to assemble the rod structure in the periplasmic space.</text>
</comment>
<dbReference type="InterPro" id="IPR013377">
    <property type="entry name" value="FlgJ"/>
</dbReference>
<evidence type="ECO:0000256" key="2">
    <source>
        <dbReference type="ARBA" id="ARBA00004418"/>
    </source>
</evidence>
<dbReference type="GO" id="GO:0016798">
    <property type="term" value="F:hydrolase activity, acting on glycosyl bonds"/>
    <property type="evidence" value="ECO:0007669"/>
    <property type="project" value="UniProtKB-KW"/>
</dbReference>
<gene>
    <name evidence="13" type="primary">flgJ</name>
    <name evidence="13" type="ORF">E6C76_09205</name>
</gene>
<evidence type="ECO:0000256" key="9">
    <source>
        <dbReference type="ARBA" id="ARBA00023316"/>
    </source>
</evidence>
<comment type="caution">
    <text evidence="13">The sequence shown here is derived from an EMBL/GenBank/DDBJ whole genome shotgun (WGS) entry which is preliminary data.</text>
</comment>
<evidence type="ECO:0000256" key="3">
    <source>
        <dbReference type="ARBA" id="ARBA00006880"/>
    </source>
</evidence>
<evidence type="ECO:0000313" key="13">
    <source>
        <dbReference type="EMBL" id="THF65721.1"/>
    </source>
</evidence>
<evidence type="ECO:0000259" key="12">
    <source>
        <dbReference type="SMART" id="SM00047"/>
    </source>
</evidence>
<keyword evidence="14" id="KW-1185">Reference proteome</keyword>
<keyword evidence="7 13" id="KW-0378">Hydrolase</keyword>
<dbReference type="Proteomes" id="UP000308430">
    <property type="component" value="Unassembled WGS sequence"/>
</dbReference>
<dbReference type="InterPro" id="IPR002901">
    <property type="entry name" value="MGlyc_endo_b_GlcNAc-like_dom"/>
</dbReference>
<keyword evidence="13" id="KW-0966">Cell projection</keyword>
<organism evidence="13 14">
    <name type="scientific">Pseudothauera nasutitermitis</name>
    <dbReference type="NCBI Taxonomy" id="2565930"/>
    <lineage>
        <taxon>Bacteria</taxon>
        <taxon>Pseudomonadati</taxon>
        <taxon>Pseudomonadota</taxon>
        <taxon>Betaproteobacteria</taxon>
        <taxon>Rhodocyclales</taxon>
        <taxon>Zoogloeaceae</taxon>
        <taxon>Pseudothauera</taxon>
    </lineage>
</organism>
<dbReference type="InterPro" id="IPR019301">
    <property type="entry name" value="Flagellar_prot_FlgJ_N"/>
</dbReference>
<dbReference type="Pfam" id="PF01832">
    <property type="entry name" value="Glucosaminidase"/>
    <property type="match status" value="1"/>
</dbReference>
<evidence type="ECO:0000256" key="7">
    <source>
        <dbReference type="ARBA" id="ARBA00022801"/>
    </source>
</evidence>
<evidence type="ECO:0000256" key="8">
    <source>
        <dbReference type="ARBA" id="ARBA00023295"/>
    </source>
</evidence>
<dbReference type="GO" id="GO:0044780">
    <property type="term" value="P:bacterial-type flagellum assembly"/>
    <property type="evidence" value="ECO:0007669"/>
    <property type="project" value="InterPro"/>
</dbReference>
<dbReference type="Gene3D" id="2.10.70.40">
    <property type="entry name" value="peptidoglycan hydrolase"/>
    <property type="match status" value="1"/>
</dbReference>
<feature type="domain" description="Mannosyl-glycoprotein endo-beta-N-acetylglucosamidase-like" evidence="12">
    <location>
        <begin position="213"/>
        <end position="371"/>
    </location>
</feature>
<feature type="region of interest" description="Disordered" evidence="11">
    <location>
        <begin position="184"/>
        <end position="214"/>
    </location>
</feature>
<dbReference type="GO" id="GO:0042597">
    <property type="term" value="C:periplasmic space"/>
    <property type="evidence" value="ECO:0007669"/>
    <property type="project" value="UniProtKB-SubCell"/>
</dbReference>
<evidence type="ECO:0000256" key="1">
    <source>
        <dbReference type="ARBA" id="ARBA00002954"/>
    </source>
</evidence>
<dbReference type="PRINTS" id="PR01002">
    <property type="entry name" value="FLGFLGJ"/>
</dbReference>
<protein>
    <recommendedName>
        <fullName evidence="5">Peptidoglycan hydrolase FlgJ</fullName>
    </recommendedName>
    <alternativeName>
        <fullName evidence="10">Muramidase FlgJ</fullName>
    </alternativeName>
</protein>
<evidence type="ECO:0000256" key="4">
    <source>
        <dbReference type="ARBA" id="ARBA00007974"/>
    </source>
</evidence>
<dbReference type="PANTHER" id="PTHR33308">
    <property type="entry name" value="PEPTIDOGLYCAN HYDROLASE FLGJ"/>
    <property type="match status" value="1"/>
</dbReference>
<dbReference type="NCBIfam" id="TIGR02541">
    <property type="entry name" value="flagell_FlgJ"/>
    <property type="match status" value="1"/>
</dbReference>
<evidence type="ECO:0000256" key="10">
    <source>
        <dbReference type="ARBA" id="ARBA00030835"/>
    </source>
</evidence>
<name>A0A4S4AZX1_9RHOO</name>
<dbReference type="GO" id="GO:0071555">
    <property type="term" value="P:cell wall organization"/>
    <property type="evidence" value="ECO:0007669"/>
    <property type="project" value="UniProtKB-KW"/>
</dbReference>
<keyword evidence="13" id="KW-0969">Cilium</keyword>
<evidence type="ECO:0000256" key="11">
    <source>
        <dbReference type="SAM" id="MobiDB-lite"/>
    </source>
</evidence>
<evidence type="ECO:0000313" key="14">
    <source>
        <dbReference type="Proteomes" id="UP000308430"/>
    </source>
</evidence>
<keyword evidence="13" id="KW-0282">Flagellum</keyword>